<evidence type="ECO:0000256" key="9">
    <source>
        <dbReference type="SAM" id="MobiDB-lite"/>
    </source>
</evidence>
<sequence length="656" mass="73389">MKGLPLLRPSNFYYPVSGIEAERLLNTYGSEGSFLARPSGSSPSDYTLSVHRGGKITHVKIQNNGDCLDLYGGDTFASLSELVQFCVENPCQLRERDGETITMKCPLVVPPTERIGWAVSRPMTERWFHTGISGREAERLLLAEGKHGTYLVRESQSTPGQFAVSVKASDDKVTHVMIYNNNNKFDIGGGATFCTIGELLEHYTRNPMVDQAGTVVHLKQPLPSTRVPATGIDDRFQRLELVDRLTGKDGFADEFEKLQHQEPSQFVSRREGKKTENVNKNRYKNIIPYDHTRIVLRTDSSMEGADYINANLIEILSKEYPEFAGLQRRYISTQGCLPNTVNDFWTMVWQQNSRIIVMTTKEVERARSKCCRYWPSKGEQERYGRKQEFSVKTIEEDEHSDYTMRVIQLSSSLPGDDNEVRLIWHFQFLAWPDHGCPSDPRTVLNFLEKVNECEAQNCSDVPAGPIIVHCSAGIGRTGTFIVIDILLNQIKRIGTHCQLDIPRTVQMVREQRSGMVQTEQQYRFLYQAVSCYVTSLNRKQDYERRERCGSRFSNHSGGTQTPVTPTPLTPLSTLSSPAVTSASSSFSSRTVPNDSERIYLNTSVGSTGMNTSAGSTGAAALKLAPPPLPKKKAAVMGNNASLELHKAHLGDTHSSQ</sequence>
<dbReference type="PRINTS" id="PR00700">
    <property type="entry name" value="PRTYPHPHTASE"/>
</dbReference>
<keyword evidence="4" id="KW-0378">Hydrolase</keyword>
<keyword evidence="13" id="KW-1185">Reference proteome</keyword>
<dbReference type="GO" id="GO:0030154">
    <property type="term" value="P:cell differentiation"/>
    <property type="evidence" value="ECO:0007669"/>
    <property type="project" value="TreeGrafter"/>
</dbReference>
<feature type="domain" description="SH2" evidence="10">
    <location>
        <begin position="11"/>
        <end position="107"/>
    </location>
</feature>
<dbReference type="FunFam" id="3.30.505.10:FF:000012">
    <property type="entry name" value="Tyrosine-protein phosphatase non-receptor type"/>
    <property type="match status" value="1"/>
</dbReference>
<dbReference type="PROSITE" id="PS50055">
    <property type="entry name" value="TYR_PHOSPHATASE_PTP"/>
    <property type="match status" value="1"/>
</dbReference>
<reference evidence="14" key="1">
    <citation type="submission" date="2023-03" db="UniProtKB">
        <authorList>
            <consortium name="WormBaseParasite"/>
        </authorList>
    </citation>
    <scope>IDENTIFICATION</scope>
</reference>
<dbReference type="GO" id="GO:0045202">
    <property type="term" value="C:synapse"/>
    <property type="evidence" value="ECO:0007669"/>
    <property type="project" value="UniProtKB-ARBA"/>
</dbReference>
<accession>A0A9J2NZL7</accession>
<evidence type="ECO:0000256" key="8">
    <source>
        <dbReference type="PROSITE-ProRule" id="PRU00191"/>
    </source>
</evidence>
<feature type="domain" description="Tyrosine specific protein phosphatases" evidence="12">
    <location>
        <begin position="444"/>
        <end position="523"/>
    </location>
</feature>
<dbReference type="InterPro" id="IPR003595">
    <property type="entry name" value="Tyr_Pase_cat"/>
</dbReference>
<comment type="catalytic activity">
    <reaction evidence="7">
        <text>O-phospho-L-tyrosyl-[protein] + H2O = L-tyrosyl-[protein] + phosphate</text>
        <dbReference type="Rhea" id="RHEA:10684"/>
        <dbReference type="Rhea" id="RHEA-COMP:10136"/>
        <dbReference type="Rhea" id="RHEA-COMP:20101"/>
        <dbReference type="ChEBI" id="CHEBI:15377"/>
        <dbReference type="ChEBI" id="CHEBI:43474"/>
        <dbReference type="ChEBI" id="CHEBI:46858"/>
        <dbReference type="ChEBI" id="CHEBI:61978"/>
        <dbReference type="EC" id="3.1.3.48"/>
    </reaction>
</comment>
<evidence type="ECO:0000313" key="14">
    <source>
        <dbReference type="WBParaSite" id="ALUE_0000300201-mRNA-1"/>
    </source>
</evidence>
<evidence type="ECO:0000313" key="13">
    <source>
        <dbReference type="Proteomes" id="UP000036681"/>
    </source>
</evidence>
<dbReference type="PROSITE" id="PS50001">
    <property type="entry name" value="SH2"/>
    <property type="match status" value="2"/>
</dbReference>
<feature type="compositionally biased region" description="Polar residues" evidence="9">
    <location>
        <begin position="551"/>
        <end position="560"/>
    </location>
</feature>
<dbReference type="InterPro" id="IPR000242">
    <property type="entry name" value="PTP_cat"/>
</dbReference>
<evidence type="ECO:0000256" key="3">
    <source>
        <dbReference type="ARBA" id="ARBA00022490"/>
    </source>
</evidence>
<evidence type="ECO:0000256" key="5">
    <source>
        <dbReference type="ARBA" id="ARBA00022912"/>
    </source>
</evidence>
<dbReference type="SMART" id="SM00194">
    <property type="entry name" value="PTPc"/>
    <property type="match status" value="1"/>
</dbReference>
<keyword evidence="6 8" id="KW-0727">SH2 domain</keyword>
<dbReference type="GO" id="GO:0004726">
    <property type="term" value="F:non-membrane spanning protein tyrosine phosphatase activity"/>
    <property type="evidence" value="ECO:0007669"/>
    <property type="project" value="TreeGrafter"/>
</dbReference>
<evidence type="ECO:0000256" key="6">
    <source>
        <dbReference type="ARBA" id="ARBA00022999"/>
    </source>
</evidence>
<dbReference type="GO" id="GO:0001784">
    <property type="term" value="F:phosphotyrosine residue binding"/>
    <property type="evidence" value="ECO:0007669"/>
    <property type="project" value="TreeGrafter"/>
</dbReference>
<evidence type="ECO:0000256" key="4">
    <source>
        <dbReference type="ARBA" id="ARBA00022801"/>
    </source>
</evidence>
<protein>
    <recommendedName>
        <fullName evidence="2">protein-tyrosine-phosphatase</fullName>
        <ecNumber evidence="2">3.1.3.48</ecNumber>
    </recommendedName>
</protein>
<keyword evidence="5" id="KW-0904">Protein phosphatase</keyword>
<dbReference type="AlphaFoldDB" id="A0A9J2NZL7"/>
<dbReference type="SUPFAM" id="SSF55550">
    <property type="entry name" value="SH2 domain"/>
    <property type="match status" value="2"/>
</dbReference>
<dbReference type="InterPro" id="IPR029021">
    <property type="entry name" value="Prot-tyrosine_phosphatase-like"/>
</dbReference>
<organism evidence="13 14">
    <name type="scientific">Ascaris lumbricoides</name>
    <name type="common">Giant roundworm</name>
    <dbReference type="NCBI Taxonomy" id="6252"/>
    <lineage>
        <taxon>Eukaryota</taxon>
        <taxon>Metazoa</taxon>
        <taxon>Ecdysozoa</taxon>
        <taxon>Nematoda</taxon>
        <taxon>Chromadorea</taxon>
        <taxon>Rhabditida</taxon>
        <taxon>Spirurina</taxon>
        <taxon>Ascaridomorpha</taxon>
        <taxon>Ascaridoidea</taxon>
        <taxon>Ascarididae</taxon>
        <taxon>Ascaris</taxon>
    </lineage>
</organism>
<feature type="domain" description="SH2" evidence="10">
    <location>
        <begin position="127"/>
        <end position="222"/>
    </location>
</feature>
<evidence type="ECO:0000256" key="1">
    <source>
        <dbReference type="ARBA" id="ARBA00004496"/>
    </source>
</evidence>
<dbReference type="PROSITE" id="PS50056">
    <property type="entry name" value="TYR_PHOSPHATASE_2"/>
    <property type="match status" value="1"/>
</dbReference>
<evidence type="ECO:0000259" key="11">
    <source>
        <dbReference type="PROSITE" id="PS50055"/>
    </source>
</evidence>
<dbReference type="FunFam" id="3.90.190.10:FF:000102">
    <property type="entry name" value="Receptor-type tyrosine-protein phosphatase"/>
    <property type="match status" value="1"/>
</dbReference>
<evidence type="ECO:0000259" key="10">
    <source>
        <dbReference type="PROSITE" id="PS50001"/>
    </source>
</evidence>
<dbReference type="Gene3D" id="3.90.190.10">
    <property type="entry name" value="Protein tyrosine phosphatase superfamily"/>
    <property type="match status" value="1"/>
</dbReference>
<dbReference type="InterPro" id="IPR000980">
    <property type="entry name" value="SH2"/>
</dbReference>
<dbReference type="SMART" id="SM00252">
    <property type="entry name" value="SH2"/>
    <property type="match status" value="2"/>
</dbReference>
<feature type="region of interest" description="Disordered" evidence="9">
    <location>
        <begin position="547"/>
        <end position="591"/>
    </location>
</feature>
<dbReference type="SMART" id="SM00404">
    <property type="entry name" value="PTPc_motif"/>
    <property type="match status" value="1"/>
</dbReference>
<dbReference type="EC" id="3.1.3.48" evidence="2"/>
<dbReference type="GO" id="GO:0005737">
    <property type="term" value="C:cytoplasm"/>
    <property type="evidence" value="ECO:0007669"/>
    <property type="project" value="UniProtKB-SubCell"/>
</dbReference>
<dbReference type="CDD" id="cd09931">
    <property type="entry name" value="SH2_C-SH2_SHP_like"/>
    <property type="match status" value="1"/>
</dbReference>
<dbReference type="Pfam" id="PF00017">
    <property type="entry name" value="SH2"/>
    <property type="match status" value="2"/>
</dbReference>
<dbReference type="Proteomes" id="UP000036681">
    <property type="component" value="Unplaced"/>
</dbReference>
<dbReference type="CDD" id="cd10340">
    <property type="entry name" value="SH2_N-SH2_SHP_like"/>
    <property type="match status" value="1"/>
</dbReference>
<dbReference type="PROSITE" id="PS00383">
    <property type="entry name" value="TYR_PHOSPHATASE_1"/>
    <property type="match status" value="1"/>
</dbReference>
<evidence type="ECO:0000259" key="12">
    <source>
        <dbReference type="PROSITE" id="PS50056"/>
    </source>
</evidence>
<dbReference type="PANTHER" id="PTHR46257:SF3">
    <property type="entry name" value="TYROSINE-PROTEIN PHOSPHATASE CORKSCREW"/>
    <property type="match status" value="1"/>
</dbReference>
<dbReference type="PANTHER" id="PTHR46257">
    <property type="entry name" value="TYROSINE-PROTEIN PHOSPHATASE CORKSCREW"/>
    <property type="match status" value="1"/>
</dbReference>
<feature type="domain" description="Tyrosine-protein phosphatase" evidence="11">
    <location>
        <begin position="251"/>
        <end position="532"/>
    </location>
</feature>
<dbReference type="PRINTS" id="PR00401">
    <property type="entry name" value="SH2DOMAIN"/>
</dbReference>
<proteinExistence type="predicted"/>
<comment type="subcellular location">
    <subcellularLocation>
        <location evidence="1">Cytoplasm</location>
    </subcellularLocation>
</comment>
<feature type="compositionally biased region" description="Low complexity" evidence="9">
    <location>
        <begin position="569"/>
        <end position="591"/>
    </location>
</feature>
<dbReference type="InterPro" id="IPR000387">
    <property type="entry name" value="Tyr_Pase_dom"/>
</dbReference>
<keyword evidence="3" id="KW-0963">Cytoplasm</keyword>
<dbReference type="Pfam" id="PF00102">
    <property type="entry name" value="Y_phosphatase"/>
    <property type="match status" value="1"/>
</dbReference>
<dbReference type="InterPro" id="IPR016130">
    <property type="entry name" value="Tyr_Pase_AS"/>
</dbReference>
<dbReference type="InterPro" id="IPR052123">
    <property type="entry name" value="Non-rcpt_Tyr_Phosphatase"/>
</dbReference>
<dbReference type="Gene3D" id="3.30.505.10">
    <property type="entry name" value="SH2 domain"/>
    <property type="match status" value="2"/>
</dbReference>
<evidence type="ECO:0000256" key="7">
    <source>
        <dbReference type="ARBA" id="ARBA00051722"/>
    </source>
</evidence>
<dbReference type="GO" id="GO:0035556">
    <property type="term" value="P:intracellular signal transduction"/>
    <property type="evidence" value="ECO:0007669"/>
    <property type="project" value="TreeGrafter"/>
</dbReference>
<name>A0A9J2NZL7_ASCLU</name>
<dbReference type="GO" id="GO:0000278">
    <property type="term" value="P:mitotic cell cycle"/>
    <property type="evidence" value="ECO:0007669"/>
    <property type="project" value="TreeGrafter"/>
</dbReference>
<dbReference type="SUPFAM" id="SSF52799">
    <property type="entry name" value="(Phosphotyrosine protein) phosphatases II"/>
    <property type="match status" value="1"/>
</dbReference>
<evidence type="ECO:0000256" key="2">
    <source>
        <dbReference type="ARBA" id="ARBA00013064"/>
    </source>
</evidence>
<dbReference type="WBParaSite" id="ALUE_0000300201-mRNA-1">
    <property type="protein sequence ID" value="ALUE_0000300201-mRNA-1"/>
    <property type="gene ID" value="ALUE_0000300201"/>
</dbReference>
<dbReference type="InterPro" id="IPR036860">
    <property type="entry name" value="SH2_dom_sf"/>
</dbReference>